<dbReference type="GO" id="GO:0009425">
    <property type="term" value="C:bacterial-type flagellum basal body"/>
    <property type="evidence" value="ECO:0007669"/>
    <property type="project" value="UniProtKB-SubCell"/>
</dbReference>
<keyword evidence="9" id="KW-0975">Bacterial flagellum</keyword>
<dbReference type="PRINTS" id="PR00955">
    <property type="entry name" value="FLGMOTORFLIM"/>
</dbReference>
<dbReference type="InterPro" id="IPR036429">
    <property type="entry name" value="SpoA-like_sf"/>
</dbReference>
<gene>
    <name evidence="12" type="primary">fliM</name>
    <name evidence="12" type="ORF">Pmgp_01828</name>
</gene>
<evidence type="ECO:0000259" key="11">
    <source>
        <dbReference type="Pfam" id="PF01052"/>
    </source>
</evidence>
<keyword evidence="7" id="KW-0283">Flagellar rotation</keyword>
<keyword evidence="8" id="KW-0472">Membrane</keyword>
<evidence type="ECO:0000313" key="13">
    <source>
        <dbReference type="Proteomes" id="UP000297597"/>
    </source>
</evidence>
<dbReference type="SUPFAM" id="SSF101801">
    <property type="entry name" value="Surface presentation of antigens (SPOA)"/>
    <property type="match status" value="1"/>
</dbReference>
<keyword evidence="12" id="KW-0282">Flagellum</keyword>
<dbReference type="CDD" id="cd17908">
    <property type="entry name" value="FliM"/>
    <property type="match status" value="1"/>
</dbReference>
<dbReference type="Proteomes" id="UP000297597">
    <property type="component" value="Unassembled WGS sequence"/>
</dbReference>
<sequence length="318" mass="36197">MLDALSTGDVKISELQENVKQIDYKRYDFRRPNKFSKEQLRTLQVLHSSFARLLSNFLTGYLRNNIQIEVVSVDQLTYEDFIRSIPSPTVLMIFSMSPLKGTGIIQFDPMFLFPMIDLFFGGNGESPKTIRDLTDIELSVVQKLSVKILDNLAIAWKDIVQVEPSVDSIETNPHLHQMFSFNEIVALVSFSTQVGESAKGFINLCLPFPLLDPMVSQMSIQRRFKPHPSDIDDVEKKKMEHWLGLPTVELTVLSGQTWVTVNDFLQLQEGDVLLLDRRVDQDMDLYIGEQLKFKVQAGTLNKQLAVQITALVEGEKDV</sequence>
<dbReference type="EMBL" id="QFFZ01000017">
    <property type="protein sequence ID" value="TEB11132.1"/>
    <property type="molecule type" value="Genomic_DNA"/>
</dbReference>
<reference evidence="12 13" key="1">
    <citation type="journal article" date="2018" name="Environ. Microbiol.">
        <title>Novel energy conservation strategies and behaviour of Pelotomaculum schinkii driving syntrophic propionate catabolism.</title>
        <authorList>
            <person name="Hidalgo-Ahumada C.A.P."/>
            <person name="Nobu M.K."/>
            <person name="Narihiro T."/>
            <person name="Tamaki H."/>
            <person name="Liu W.T."/>
            <person name="Kamagata Y."/>
            <person name="Stams A.J.M."/>
            <person name="Imachi H."/>
            <person name="Sousa D.Z."/>
        </authorList>
    </citation>
    <scope>NUCLEOTIDE SEQUENCE [LARGE SCALE GENOMIC DNA]</scope>
    <source>
        <strain evidence="12 13">MGP</strain>
    </source>
</reference>
<dbReference type="SUPFAM" id="SSF103039">
    <property type="entry name" value="CheC-like"/>
    <property type="match status" value="1"/>
</dbReference>
<evidence type="ECO:0000256" key="2">
    <source>
        <dbReference type="ARBA" id="ARBA00004202"/>
    </source>
</evidence>
<dbReference type="Gene3D" id="2.30.330.10">
    <property type="entry name" value="SpoA-like"/>
    <property type="match status" value="1"/>
</dbReference>
<keyword evidence="12" id="KW-0969">Cilium</keyword>
<dbReference type="InterPro" id="IPR001543">
    <property type="entry name" value="FliN-like_C"/>
</dbReference>
<dbReference type="GO" id="GO:0071978">
    <property type="term" value="P:bacterial-type flagellum-dependent swarming motility"/>
    <property type="evidence" value="ECO:0007669"/>
    <property type="project" value="TreeGrafter"/>
</dbReference>
<evidence type="ECO:0000256" key="10">
    <source>
        <dbReference type="NCBIfam" id="TIGR01397"/>
    </source>
</evidence>
<proteinExistence type="inferred from homology"/>
<name>A0A4Y7RR27_9FIRM</name>
<dbReference type="PANTHER" id="PTHR30034">
    <property type="entry name" value="FLAGELLAR MOTOR SWITCH PROTEIN FLIM"/>
    <property type="match status" value="1"/>
</dbReference>
<keyword evidence="12" id="KW-0966">Cell projection</keyword>
<evidence type="ECO:0000256" key="3">
    <source>
        <dbReference type="ARBA" id="ARBA00011049"/>
    </source>
</evidence>
<keyword evidence="6" id="KW-0145">Chemotaxis</keyword>
<dbReference type="GO" id="GO:0003774">
    <property type="term" value="F:cytoskeletal motor activity"/>
    <property type="evidence" value="ECO:0007669"/>
    <property type="project" value="InterPro"/>
</dbReference>
<keyword evidence="5" id="KW-1003">Cell membrane</keyword>
<evidence type="ECO:0000256" key="1">
    <source>
        <dbReference type="ARBA" id="ARBA00004117"/>
    </source>
</evidence>
<dbReference type="Gene3D" id="3.40.1550.10">
    <property type="entry name" value="CheC-like"/>
    <property type="match status" value="1"/>
</dbReference>
<evidence type="ECO:0000256" key="5">
    <source>
        <dbReference type="ARBA" id="ARBA00022475"/>
    </source>
</evidence>
<dbReference type="AlphaFoldDB" id="A0A4Y7RR27"/>
<evidence type="ECO:0000256" key="8">
    <source>
        <dbReference type="ARBA" id="ARBA00023136"/>
    </source>
</evidence>
<protein>
    <recommendedName>
        <fullName evidence="4 10">Flagellar motor switch protein FliM</fullName>
    </recommendedName>
</protein>
<dbReference type="Pfam" id="PF02154">
    <property type="entry name" value="FliM"/>
    <property type="match status" value="1"/>
</dbReference>
<dbReference type="NCBIfam" id="TIGR01397">
    <property type="entry name" value="fliM_switch"/>
    <property type="match status" value="1"/>
</dbReference>
<evidence type="ECO:0000256" key="6">
    <source>
        <dbReference type="ARBA" id="ARBA00022500"/>
    </source>
</evidence>
<dbReference type="InterPro" id="IPR001689">
    <property type="entry name" value="Flag_FliM"/>
</dbReference>
<accession>A0A4Y7RR27</accession>
<dbReference type="PANTHER" id="PTHR30034:SF6">
    <property type="entry name" value="YOP PROTEINS TRANSLOCATION PROTEIN Q"/>
    <property type="match status" value="1"/>
</dbReference>
<dbReference type="Pfam" id="PF01052">
    <property type="entry name" value="FliMN_C"/>
    <property type="match status" value="1"/>
</dbReference>
<evidence type="ECO:0000256" key="4">
    <source>
        <dbReference type="ARBA" id="ARBA00021898"/>
    </source>
</evidence>
<dbReference type="GO" id="GO:0005886">
    <property type="term" value="C:plasma membrane"/>
    <property type="evidence" value="ECO:0007669"/>
    <property type="project" value="UniProtKB-SubCell"/>
</dbReference>
<keyword evidence="13" id="KW-1185">Reference proteome</keyword>
<dbReference type="InterPro" id="IPR028976">
    <property type="entry name" value="CheC-like_sf"/>
</dbReference>
<evidence type="ECO:0000256" key="9">
    <source>
        <dbReference type="ARBA" id="ARBA00023143"/>
    </source>
</evidence>
<organism evidence="12 13">
    <name type="scientific">Pelotomaculum propionicicum</name>
    <dbReference type="NCBI Taxonomy" id="258475"/>
    <lineage>
        <taxon>Bacteria</taxon>
        <taxon>Bacillati</taxon>
        <taxon>Bacillota</taxon>
        <taxon>Clostridia</taxon>
        <taxon>Eubacteriales</taxon>
        <taxon>Desulfotomaculaceae</taxon>
        <taxon>Pelotomaculum</taxon>
    </lineage>
</organism>
<evidence type="ECO:0000256" key="7">
    <source>
        <dbReference type="ARBA" id="ARBA00022779"/>
    </source>
</evidence>
<evidence type="ECO:0000313" key="12">
    <source>
        <dbReference type="EMBL" id="TEB11132.1"/>
    </source>
</evidence>
<comment type="similarity">
    <text evidence="3">Belongs to the FliM family.</text>
</comment>
<dbReference type="PIRSF" id="PIRSF002888">
    <property type="entry name" value="FliM"/>
    <property type="match status" value="1"/>
</dbReference>
<comment type="caution">
    <text evidence="12">The sequence shown here is derived from an EMBL/GenBank/DDBJ whole genome shotgun (WGS) entry which is preliminary data.</text>
</comment>
<feature type="domain" description="Flagellar motor switch protein FliN-like C-terminal" evidence="11">
    <location>
        <begin position="248"/>
        <end position="312"/>
    </location>
</feature>
<comment type="subcellular location">
    <subcellularLocation>
        <location evidence="1">Bacterial flagellum basal body</location>
    </subcellularLocation>
    <subcellularLocation>
        <location evidence="2">Cell membrane</location>
        <topology evidence="2">Peripheral membrane protein</topology>
    </subcellularLocation>
</comment>
<dbReference type="GO" id="GO:0050918">
    <property type="term" value="P:positive chemotaxis"/>
    <property type="evidence" value="ECO:0007669"/>
    <property type="project" value="TreeGrafter"/>
</dbReference>